<evidence type="ECO:0000313" key="6">
    <source>
        <dbReference type="Proteomes" id="UP001479436"/>
    </source>
</evidence>
<keyword evidence="6" id="KW-1185">Reference proteome</keyword>
<evidence type="ECO:0000256" key="4">
    <source>
        <dbReference type="SAM" id="SignalP"/>
    </source>
</evidence>
<keyword evidence="3" id="KW-0472">Membrane</keyword>
<dbReference type="SUPFAM" id="SSF53756">
    <property type="entry name" value="UDP-Glycosyltransferase/glycogen phosphorylase"/>
    <property type="match status" value="1"/>
</dbReference>
<comment type="caution">
    <text evidence="5">The sequence shown here is derived from an EMBL/GenBank/DDBJ whole genome shotgun (WGS) entry which is preliminary data.</text>
</comment>
<gene>
    <name evidence="5" type="ORF">K7432_008426</name>
</gene>
<protein>
    <submittedName>
        <fullName evidence="5">Uncharacterized protein</fullName>
    </submittedName>
</protein>
<feature type="transmembrane region" description="Helical" evidence="3">
    <location>
        <begin position="523"/>
        <end position="554"/>
    </location>
</feature>
<evidence type="ECO:0000256" key="3">
    <source>
        <dbReference type="SAM" id="Phobius"/>
    </source>
</evidence>
<proteinExistence type="predicted"/>
<feature type="chain" id="PRO_5046420715" evidence="4">
    <location>
        <begin position="24"/>
        <end position="562"/>
    </location>
</feature>
<evidence type="ECO:0000313" key="5">
    <source>
        <dbReference type="EMBL" id="KAK9710462.1"/>
    </source>
</evidence>
<accession>A0ABR2VZI8</accession>
<sequence>MKLAFHGRHLIVSIAFLISSVASTKTAASPPLRVLAAVTHASYTHAAAQLEISKLLIDRQHDVYFAAFNYDLKWGSNISKLNLVDLGGVAPLREEFAIMLEQLTALAISNPDAIYDHNYGVMFGDYARLYTLFRNVISGQSQHGGPMDIVMCDFFARPCIDAAHSLNVPCIIVQTSLDVHDFGNQPYLPYLRSSSKVTLENASFWERLREKFILPLEKEYMRGPSYEQQSKVFKELGVTPYTTLTRSCEHSLVFIASVPWIDQPRPIPPNVHYIGPALPEHYEPLTPELQHFLDTHTRSVFISFGSLTTVKPHEFEAMVQSLTAAYHAELVDGVIWGLMNTHADELNGIIHTNSTTKSGAVVHQEHYLEDMQHGRHPFIRILERAPQRAVLKHPSVQLFISHCGLGSIHEAMEAGTPILGIPAFADQPSNALIIESLNAGRRISWKEVGTSTMHSVLEHMLSSPDAEKIQTTVSRLQRLVTIFNKRLDYAVDIVEMAAVPGLMKLIEPADQRMPWWKANNLDLWIAIITIVLVFGVSLIYASTFLIAQLMYIFFSSGKNKTE</sequence>
<evidence type="ECO:0000256" key="1">
    <source>
        <dbReference type="ARBA" id="ARBA00022676"/>
    </source>
</evidence>
<dbReference type="Gene3D" id="3.40.50.2000">
    <property type="entry name" value="Glycogen Phosphorylase B"/>
    <property type="match status" value="2"/>
</dbReference>
<dbReference type="InterPro" id="IPR002213">
    <property type="entry name" value="UDP_glucos_trans"/>
</dbReference>
<dbReference type="Pfam" id="PF00201">
    <property type="entry name" value="UDPGT"/>
    <property type="match status" value="1"/>
</dbReference>
<name>A0ABR2VZI8_9FUNG</name>
<keyword evidence="4" id="KW-0732">Signal</keyword>
<dbReference type="InterPro" id="IPR050271">
    <property type="entry name" value="UDP-glycosyltransferase"/>
</dbReference>
<dbReference type="PANTHER" id="PTHR48043:SF145">
    <property type="entry name" value="FI06409P-RELATED"/>
    <property type="match status" value="1"/>
</dbReference>
<keyword evidence="1" id="KW-0328">Glycosyltransferase</keyword>
<keyword evidence="2" id="KW-0808">Transferase</keyword>
<feature type="signal peptide" evidence="4">
    <location>
        <begin position="1"/>
        <end position="23"/>
    </location>
</feature>
<dbReference type="CDD" id="cd03784">
    <property type="entry name" value="GT1_Gtf-like"/>
    <property type="match status" value="1"/>
</dbReference>
<organism evidence="5 6">
    <name type="scientific">Basidiobolus ranarum</name>
    <dbReference type="NCBI Taxonomy" id="34480"/>
    <lineage>
        <taxon>Eukaryota</taxon>
        <taxon>Fungi</taxon>
        <taxon>Fungi incertae sedis</taxon>
        <taxon>Zoopagomycota</taxon>
        <taxon>Entomophthoromycotina</taxon>
        <taxon>Basidiobolomycetes</taxon>
        <taxon>Basidiobolales</taxon>
        <taxon>Basidiobolaceae</taxon>
        <taxon>Basidiobolus</taxon>
    </lineage>
</organism>
<dbReference type="EMBL" id="JASJQH010007342">
    <property type="protein sequence ID" value="KAK9710462.1"/>
    <property type="molecule type" value="Genomic_DNA"/>
</dbReference>
<keyword evidence="3" id="KW-1133">Transmembrane helix</keyword>
<evidence type="ECO:0000256" key="2">
    <source>
        <dbReference type="ARBA" id="ARBA00022679"/>
    </source>
</evidence>
<reference evidence="5 6" key="1">
    <citation type="submission" date="2023-04" db="EMBL/GenBank/DDBJ databases">
        <title>Genome of Basidiobolus ranarum AG-B5.</title>
        <authorList>
            <person name="Stajich J.E."/>
            <person name="Carter-House D."/>
            <person name="Gryganskyi A."/>
        </authorList>
    </citation>
    <scope>NUCLEOTIDE SEQUENCE [LARGE SCALE GENOMIC DNA]</scope>
    <source>
        <strain evidence="5 6">AG-B5</strain>
    </source>
</reference>
<dbReference type="Proteomes" id="UP001479436">
    <property type="component" value="Unassembled WGS sequence"/>
</dbReference>
<keyword evidence="3" id="KW-0812">Transmembrane</keyword>
<dbReference type="PANTHER" id="PTHR48043">
    <property type="entry name" value="EG:EG0003.4 PROTEIN-RELATED"/>
    <property type="match status" value="1"/>
</dbReference>